<dbReference type="Gene3D" id="2.60.40.790">
    <property type="match status" value="1"/>
</dbReference>
<comment type="caution">
    <text evidence="4">The sequence shown here is derived from an EMBL/GenBank/DDBJ whole genome shotgun (WGS) entry which is preliminary data.</text>
</comment>
<reference evidence="4 5" key="1">
    <citation type="submission" date="2019-03" db="EMBL/GenBank/DDBJ databases">
        <title>Genomic Encyclopedia of Type Strains, Phase IV (KMG-IV): sequencing the most valuable type-strain genomes for metagenomic binning, comparative biology and taxonomic classification.</title>
        <authorList>
            <person name="Goeker M."/>
        </authorList>
    </citation>
    <scope>NUCLEOTIDE SEQUENCE [LARGE SCALE GENOMIC DNA]</scope>
    <source>
        <strain evidence="4 5">DSM 24984</strain>
    </source>
</reference>
<accession>A0A4R1K349</accession>
<dbReference type="PROSITE" id="PS01031">
    <property type="entry name" value="SHSP"/>
    <property type="match status" value="1"/>
</dbReference>
<gene>
    <name evidence="4" type="ORF">C8D98_2689</name>
</gene>
<evidence type="ECO:0000313" key="5">
    <source>
        <dbReference type="Proteomes" id="UP000294614"/>
    </source>
</evidence>
<dbReference type="PANTHER" id="PTHR11527">
    <property type="entry name" value="HEAT-SHOCK PROTEIN 20 FAMILY MEMBER"/>
    <property type="match status" value="1"/>
</dbReference>
<dbReference type="CDD" id="cd06464">
    <property type="entry name" value="ACD_sHsps-like"/>
    <property type="match status" value="1"/>
</dbReference>
<dbReference type="AlphaFoldDB" id="A0A4R1K349"/>
<evidence type="ECO:0000313" key="4">
    <source>
        <dbReference type="EMBL" id="TCK58485.1"/>
    </source>
</evidence>
<dbReference type="SUPFAM" id="SSF49764">
    <property type="entry name" value="HSP20-like chaperones"/>
    <property type="match status" value="1"/>
</dbReference>
<dbReference type="EMBL" id="SMGG01000007">
    <property type="protein sequence ID" value="TCK58485.1"/>
    <property type="molecule type" value="Genomic_DNA"/>
</dbReference>
<comment type="similarity">
    <text evidence="1 2">Belongs to the small heat shock protein (HSP20) family.</text>
</comment>
<organism evidence="4 5">
    <name type="scientific">Seleniivibrio woodruffii</name>
    <dbReference type="NCBI Taxonomy" id="1078050"/>
    <lineage>
        <taxon>Bacteria</taxon>
        <taxon>Pseudomonadati</taxon>
        <taxon>Deferribacterota</taxon>
        <taxon>Deferribacteres</taxon>
        <taxon>Deferribacterales</taxon>
        <taxon>Geovibrionaceae</taxon>
        <taxon>Seleniivibrio</taxon>
    </lineage>
</organism>
<dbReference type="Proteomes" id="UP000294614">
    <property type="component" value="Unassembled WGS sequence"/>
</dbReference>
<keyword evidence="5" id="KW-1185">Reference proteome</keyword>
<evidence type="ECO:0000256" key="1">
    <source>
        <dbReference type="PROSITE-ProRule" id="PRU00285"/>
    </source>
</evidence>
<dbReference type="OrthoDB" id="189458at2"/>
<evidence type="ECO:0000256" key="2">
    <source>
        <dbReference type="RuleBase" id="RU003616"/>
    </source>
</evidence>
<feature type="domain" description="SHSP" evidence="3">
    <location>
        <begin position="62"/>
        <end position="177"/>
    </location>
</feature>
<dbReference type="InterPro" id="IPR031107">
    <property type="entry name" value="Small_HSP"/>
</dbReference>
<dbReference type="RefSeq" id="WP_132874650.1">
    <property type="nucleotide sequence ID" value="NZ_SMGG01000007.1"/>
</dbReference>
<name>A0A4R1K349_9BACT</name>
<proteinExistence type="inferred from homology"/>
<sequence>MDVKKYIPWNWFNREEEEQGKPMPFARDEKQGISPIQQLHSEMDRIFDQAFRGFGIRPFSKEFEADIFRPTLDLSATEKDYTIAVEIPGVDEKDVHLEMTADTMVIRGEKKQETETKENNFYRMERSYGSFRRVLSLPEDADRENVAAVFKKGVLTITIPRKPSQKTDVRRVDIKSAS</sequence>
<evidence type="ECO:0000259" key="3">
    <source>
        <dbReference type="PROSITE" id="PS01031"/>
    </source>
</evidence>
<dbReference type="InterPro" id="IPR008978">
    <property type="entry name" value="HSP20-like_chaperone"/>
</dbReference>
<dbReference type="Pfam" id="PF00011">
    <property type="entry name" value="HSP20"/>
    <property type="match status" value="1"/>
</dbReference>
<dbReference type="InterPro" id="IPR002068">
    <property type="entry name" value="A-crystallin/Hsp20_dom"/>
</dbReference>
<protein>
    <submittedName>
        <fullName evidence="4">HSP20 family protein</fullName>
    </submittedName>
</protein>